<dbReference type="Proteomes" id="UP001164250">
    <property type="component" value="Chromosome 2"/>
</dbReference>
<organism evidence="1 2">
    <name type="scientific">Pistacia atlantica</name>
    <dbReference type="NCBI Taxonomy" id="434234"/>
    <lineage>
        <taxon>Eukaryota</taxon>
        <taxon>Viridiplantae</taxon>
        <taxon>Streptophyta</taxon>
        <taxon>Embryophyta</taxon>
        <taxon>Tracheophyta</taxon>
        <taxon>Spermatophyta</taxon>
        <taxon>Magnoliopsida</taxon>
        <taxon>eudicotyledons</taxon>
        <taxon>Gunneridae</taxon>
        <taxon>Pentapetalae</taxon>
        <taxon>rosids</taxon>
        <taxon>malvids</taxon>
        <taxon>Sapindales</taxon>
        <taxon>Anacardiaceae</taxon>
        <taxon>Pistacia</taxon>
    </lineage>
</organism>
<dbReference type="EMBL" id="CM047898">
    <property type="protein sequence ID" value="KAJ0104859.1"/>
    <property type="molecule type" value="Genomic_DNA"/>
</dbReference>
<name>A0ACC1BY80_9ROSI</name>
<accession>A0ACC1BY80</accession>
<sequence>MAPSTAAAKTTTSLSFHHHLITLDTTISQSIHTLFHSMIPRFFLHLLEYSADFRLSFPVAFSLYFTPIRPTYLIPFLLGLLLDLLLIGLVKSIFRRSRPHYNPSMIPAVSVDNFSFPSGHASRVFYIAGFAYLFTVFNGTGWFIVSVWTWALLTSVSRVLLGRHFVLDVFAGACLGVLEAMFVFRFLRF</sequence>
<comment type="caution">
    <text evidence="1">The sequence shown here is derived from an EMBL/GenBank/DDBJ whole genome shotgun (WGS) entry which is preliminary data.</text>
</comment>
<keyword evidence="2" id="KW-1185">Reference proteome</keyword>
<proteinExistence type="predicted"/>
<protein>
    <submittedName>
        <fullName evidence="1">Uncharacterized protein</fullName>
    </submittedName>
</protein>
<gene>
    <name evidence="1" type="ORF">Patl1_18526</name>
</gene>
<reference evidence="2" key="1">
    <citation type="journal article" date="2023" name="G3 (Bethesda)">
        <title>Genome assembly and association tests identify interacting loci associated with vigor, precocity, and sex in interspecific pistachio rootstocks.</title>
        <authorList>
            <person name="Palmer W."/>
            <person name="Jacygrad E."/>
            <person name="Sagayaradj S."/>
            <person name="Cavanaugh K."/>
            <person name="Han R."/>
            <person name="Bertier L."/>
            <person name="Beede B."/>
            <person name="Kafkas S."/>
            <person name="Golino D."/>
            <person name="Preece J."/>
            <person name="Michelmore R."/>
        </authorList>
    </citation>
    <scope>NUCLEOTIDE SEQUENCE [LARGE SCALE GENOMIC DNA]</scope>
</reference>
<evidence type="ECO:0000313" key="1">
    <source>
        <dbReference type="EMBL" id="KAJ0104859.1"/>
    </source>
</evidence>
<evidence type="ECO:0000313" key="2">
    <source>
        <dbReference type="Proteomes" id="UP001164250"/>
    </source>
</evidence>